<dbReference type="FunFam" id="3.40.50.880:FF:000003">
    <property type="entry name" value="Anthranilate synthase component II"/>
    <property type="match status" value="1"/>
</dbReference>
<evidence type="ECO:0000259" key="2">
    <source>
        <dbReference type="Pfam" id="PF00117"/>
    </source>
</evidence>
<dbReference type="PANTHER" id="PTHR43418">
    <property type="entry name" value="MULTIFUNCTIONAL TRYPTOPHAN BIOSYNTHESIS PROTEIN-RELATED"/>
    <property type="match status" value="1"/>
</dbReference>
<protein>
    <recommendedName>
        <fullName evidence="2">Glutamine amidotransferase domain-containing protein</fullName>
    </recommendedName>
</protein>
<dbReference type="PROSITE" id="PS51273">
    <property type="entry name" value="GATASE_TYPE_1"/>
    <property type="match status" value="1"/>
</dbReference>
<dbReference type="EMBL" id="UINC01001778">
    <property type="protein sequence ID" value="SUZ88589.1"/>
    <property type="molecule type" value="Genomic_DNA"/>
</dbReference>
<proteinExistence type="predicted"/>
<evidence type="ECO:0000256" key="1">
    <source>
        <dbReference type="ARBA" id="ARBA00022962"/>
    </source>
</evidence>
<dbReference type="GO" id="GO:0004049">
    <property type="term" value="F:anthranilate synthase activity"/>
    <property type="evidence" value="ECO:0007669"/>
    <property type="project" value="TreeGrafter"/>
</dbReference>
<name>A0A381RCH0_9ZZZZ</name>
<dbReference type="GO" id="GO:0000162">
    <property type="term" value="P:L-tryptophan biosynthetic process"/>
    <property type="evidence" value="ECO:0007669"/>
    <property type="project" value="TreeGrafter"/>
</dbReference>
<dbReference type="Pfam" id="PF00117">
    <property type="entry name" value="GATase"/>
    <property type="match status" value="1"/>
</dbReference>
<dbReference type="PRINTS" id="PR00097">
    <property type="entry name" value="ANTSNTHASEII"/>
</dbReference>
<dbReference type="PRINTS" id="PR00099">
    <property type="entry name" value="CPSGATASE"/>
</dbReference>
<accession>A0A381RCH0</accession>
<dbReference type="CDD" id="cd01743">
    <property type="entry name" value="GATase1_Anthranilate_Synthase"/>
    <property type="match status" value="1"/>
</dbReference>
<dbReference type="GO" id="GO:0005829">
    <property type="term" value="C:cytosol"/>
    <property type="evidence" value="ECO:0007669"/>
    <property type="project" value="TreeGrafter"/>
</dbReference>
<dbReference type="Gene3D" id="3.40.50.880">
    <property type="match status" value="1"/>
</dbReference>
<dbReference type="SUPFAM" id="SSF52317">
    <property type="entry name" value="Class I glutamine amidotransferase-like"/>
    <property type="match status" value="1"/>
</dbReference>
<dbReference type="NCBIfam" id="TIGR00566">
    <property type="entry name" value="trpG_papA"/>
    <property type="match status" value="1"/>
</dbReference>
<dbReference type="InterPro" id="IPR006221">
    <property type="entry name" value="TrpG/PapA_dom"/>
</dbReference>
<dbReference type="PANTHER" id="PTHR43418:SF4">
    <property type="entry name" value="MULTIFUNCTIONAL TRYPTOPHAN BIOSYNTHESIS PROTEIN"/>
    <property type="match status" value="1"/>
</dbReference>
<dbReference type="AlphaFoldDB" id="A0A381RCH0"/>
<gene>
    <name evidence="3" type="ORF">METZ01_LOCUS41443</name>
</gene>
<keyword evidence="1" id="KW-0315">Glutamine amidotransferase</keyword>
<dbReference type="InterPro" id="IPR050472">
    <property type="entry name" value="Anth_synth/Amidotransfase"/>
</dbReference>
<sequence length="185" mass="20744">VILLVDNYDSFTWNLVQGLETLGAEVLVSSHDKIDSDRVSVLDPERIVISPGPGSPENSGNSNQIIKDFWREKPILGVCLGHQCIASVFHTPVIQSKRILHGKTSLIHHRQKDLFLDIPSPFQAARYHSLSIASVPENFDKTAWTNDEEIMAIAHKEKPIFGVQFHPESFLTPMGSKILKNFLHV</sequence>
<reference evidence="3" key="1">
    <citation type="submission" date="2018-05" db="EMBL/GenBank/DDBJ databases">
        <authorList>
            <person name="Lanie J.A."/>
            <person name="Ng W.-L."/>
            <person name="Kazmierczak K.M."/>
            <person name="Andrzejewski T.M."/>
            <person name="Davidsen T.M."/>
            <person name="Wayne K.J."/>
            <person name="Tettelin H."/>
            <person name="Glass J.I."/>
            <person name="Rusch D."/>
            <person name="Podicherti R."/>
            <person name="Tsui H.-C.T."/>
            <person name="Winkler M.E."/>
        </authorList>
    </citation>
    <scope>NUCLEOTIDE SEQUENCE</scope>
</reference>
<feature type="domain" description="Glutamine amidotransferase" evidence="2">
    <location>
        <begin position="3"/>
        <end position="183"/>
    </location>
</feature>
<feature type="non-terminal residue" evidence="3">
    <location>
        <position position="1"/>
    </location>
</feature>
<dbReference type="InterPro" id="IPR029062">
    <property type="entry name" value="Class_I_gatase-like"/>
</dbReference>
<dbReference type="PRINTS" id="PR00096">
    <property type="entry name" value="GATASE"/>
</dbReference>
<dbReference type="InterPro" id="IPR017926">
    <property type="entry name" value="GATASE"/>
</dbReference>
<organism evidence="3">
    <name type="scientific">marine metagenome</name>
    <dbReference type="NCBI Taxonomy" id="408172"/>
    <lineage>
        <taxon>unclassified sequences</taxon>
        <taxon>metagenomes</taxon>
        <taxon>ecological metagenomes</taxon>
    </lineage>
</organism>
<evidence type="ECO:0000313" key="3">
    <source>
        <dbReference type="EMBL" id="SUZ88589.1"/>
    </source>
</evidence>